<dbReference type="GO" id="GO:0006355">
    <property type="term" value="P:regulation of DNA-templated transcription"/>
    <property type="evidence" value="ECO:0007669"/>
    <property type="project" value="InterPro"/>
</dbReference>
<dbReference type="PANTHER" id="PTHR31384:SF10">
    <property type="entry name" value="AUXIN RESPONSE FACTOR 5"/>
    <property type="match status" value="1"/>
</dbReference>
<reference evidence="2" key="1">
    <citation type="journal article" date="2016" name="Nat. Genet.">
        <title>The genome sequences of Arachis duranensis and Arachis ipaensis, the diploid ancestors of cultivated peanut.</title>
        <authorList>
            <person name="Bertioli D.J."/>
            <person name="Cannon S.B."/>
            <person name="Froenicke L."/>
            <person name="Huang G."/>
            <person name="Farmer A.D."/>
            <person name="Cannon E.K."/>
            <person name="Liu X."/>
            <person name="Gao D."/>
            <person name="Clevenger J."/>
            <person name="Dash S."/>
            <person name="Ren L."/>
            <person name="Moretzsohn M.C."/>
            <person name="Shirasawa K."/>
            <person name="Huang W."/>
            <person name="Vidigal B."/>
            <person name="Abernathy B."/>
            <person name="Chu Y."/>
            <person name="Niederhuth C.E."/>
            <person name="Umale P."/>
            <person name="Araujo A.C."/>
            <person name="Kozik A."/>
            <person name="Kim K.D."/>
            <person name="Burow M.D."/>
            <person name="Varshney R.K."/>
            <person name="Wang X."/>
            <person name="Zhang X."/>
            <person name="Barkley N."/>
            <person name="Guimaraes P.M."/>
            <person name="Isobe S."/>
            <person name="Guo B."/>
            <person name="Liao B."/>
            <person name="Stalker H.T."/>
            <person name="Schmitz R.J."/>
            <person name="Scheffler B.E."/>
            <person name="Leal-Bertioli S.C."/>
            <person name="Xun X."/>
            <person name="Jackson S.A."/>
            <person name="Michelmore R."/>
            <person name="Ozias-Akins P."/>
        </authorList>
    </citation>
    <scope>NUCLEOTIDE SEQUENCE [LARGE SCALE GENOMIC DNA]</scope>
    <source>
        <strain evidence="2">cv. V14167</strain>
    </source>
</reference>
<dbReference type="Proteomes" id="UP000515211">
    <property type="component" value="Chromosome 10"/>
</dbReference>
<feature type="compositionally biased region" description="Low complexity" evidence="1">
    <location>
        <begin position="1"/>
        <end position="21"/>
    </location>
</feature>
<evidence type="ECO:0000313" key="2">
    <source>
        <dbReference type="Proteomes" id="UP000515211"/>
    </source>
</evidence>
<dbReference type="GeneID" id="110276477"/>
<dbReference type="PANTHER" id="PTHR31384">
    <property type="entry name" value="AUXIN RESPONSE FACTOR 4-RELATED"/>
    <property type="match status" value="1"/>
</dbReference>
<evidence type="ECO:0000313" key="3">
    <source>
        <dbReference type="RefSeq" id="XP_052111537.1"/>
    </source>
</evidence>
<proteinExistence type="predicted"/>
<accession>A0A9C6TJM0</accession>
<gene>
    <name evidence="3" type="primary">LOC110276477</name>
</gene>
<dbReference type="InterPro" id="IPR044835">
    <property type="entry name" value="ARF_plant"/>
</dbReference>
<evidence type="ECO:0000256" key="1">
    <source>
        <dbReference type="SAM" id="MobiDB-lite"/>
    </source>
</evidence>
<protein>
    <submittedName>
        <fullName evidence="3">Auxin response factor 25</fullName>
    </submittedName>
</protein>
<name>A0A9C6TJM0_ARADU</name>
<dbReference type="GO" id="GO:0009725">
    <property type="term" value="P:response to hormone"/>
    <property type="evidence" value="ECO:0007669"/>
    <property type="project" value="InterPro"/>
</dbReference>
<keyword evidence="2" id="KW-1185">Reference proteome</keyword>
<dbReference type="KEGG" id="adu:110276477"/>
<dbReference type="AlphaFoldDB" id="A0A9C6TJM0"/>
<organism evidence="2 3">
    <name type="scientific">Arachis duranensis</name>
    <name type="common">Wild peanut</name>
    <dbReference type="NCBI Taxonomy" id="130453"/>
    <lineage>
        <taxon>Eukaryota</taxon>
        <taxon>Viridiplantae</taxon>
        <taxon>Streptophyta</taxon>
        <taxon>Embryophyta</taxon>
        <taxon>Tracheophyta</taxon>
        <taxon>Spermatophyta</taxon>
        <taxon>Magnoliopsida</taxon>
        <taxon>eudicotyledons</taxon>
        <taxon>Gunneridae</taxon>
        <taxon>Pentapetalae</taxon>
        <taxon>rosids</taxon>
        <taxon>fabids</taxon>
        <taxon>Fabales</taxon>
        <taxon>Fabaceae</taxon>
        <taxon>Papilionoideae</taxon>
        <taxon>50 kb inversion clade</taxon>
        <taxon>dalbergioids sensu lato</taxon>
        <taxon>Dalbergieae</taxon>
        <taxon>Pterocarpus clade</taxon>
        <taxon>Arachis</taxon>
    </lineage>
</organism>
<feature type="region of interest" description="Disordered" evidence="1">
    <location>
        <begin position="1"/>
        <end position="23"/>
    </location>
</feature>
<reference evidence="3" key="2">
    <citation type="submission" date="2025-08" db="UniProtKB">
        <authorList>
            <consortium name="RefSeq"/>
        </authorList>
    </citation>
    <scope>IDENTIFICATION</scope>
    <source>
        <tissue evidence="3">Whole plant</tissue>
    </source>
</reference>
<dbReference type="RefSeq" id="XP_052111537.1">
    <property type="nucleotide sequence ID" value="XM_052255577.1"/>
</dbReference>
<sequence>MINSYHAPAAASHSPSFSSPSGQKRRRTQFFQQKLFLTAPSAPSLLQLTAPLSSCTCISLPTSSRVRKTLNSELWHACADPLVSLPQVKILIYYLSQGHSEELLQNKRDAQLKQMLPNSCRLAKRQLLEFGC</sequence>
<dbReference type="GO" id="GO:0003677">
    <property type="term" value="F:DNA binding"/>
    <property type="evidence" value="ECO:0007669"/>
    <property type="project" value="InterPro"/>
</dbReference>